<reference evidence="1" key="1">
    <citation type="submission" date="2021-03" db="EMBL/GenBank/DDBJ databases">
        <title>Whole genome shotgun sequence of Actinoplanes auranticolor NBRC 12245.</title>
        <authorList>
            <person name="Komaki H."/>
            <person name="Tamura T."/>
        </authorList>
    </citation>
    <scope>NUCLEOTIDE SEQUENCE</scope>
    <source>
        <strain evidence="1">NBRC 12245</strain>
    </source>
</reference>
<dbReference type="Proteomes" id="UP000681340">
    <property type="component" value="Unassembled WGS sequence"/>
</dbReference>
<comment type="caution">
    <text evidence="1">The sequence shown here is derived from an EMBL/GenBank/DDBJ whole genome shotgun (WGS) entry which is preliminary data.</text>
</comment>
<protein>
    <submittedName>
        <fullName evidence="1">Uncharacterized protein</fullName>
    </submittedName>
</protein>
<proteinExistence type="predicted"/>
<sequence length="63" mass="6566">MSTASTYTHQNANSSTLAVMLGGRRPVAAGPGRNDSLIIAGSYGPVTRESLVASHDRYGTTRS</sequence>
<evidence type="ECO:0000313" key="1">
    <source>
        <dbReference type="EMBL" id="GIM71378.1"/>
    </source>
</evidence>
<keyword evidence="2" id="KW-1185">Reference proteome</keyword>
<accession>A0A919SI06</accession>
<organism evidence="1 2">
    <name type="scientific">Actinoplanes auranticolor</name>
    <dbReference type="NCBI Taxonomy" id="47988"/>
    <lineage>
        <taxon>Bacteria</taxon>
        <taxon>Bacillati</taxon>
        <taxon>Actinomycetota</taxon>
        <taxon>Actinomycetes</taxon>
        <taxon>Micromonosporales</taxon>
        <taxon>Micromonosporaceae</taxon>
        <taxon>Actinoplanes</taxon>
    </lineage>
</organism>
<gene>
    <name evidence="1" type="ORF">Aau02nite_45760</name>
</gene>
<evidence type="ECO:0000313" key="2">
    <source>
        <dbReference type="Proteomes" id="UP000681340"/>
    </source>
</evidence>
<dbReference type="AlphaFoldDB" id="A0A919SI06"/>
<dbReference type="EMBL" id="BOQL01000036">
    <property type="protein sequence ID" value="GIM71378.1"/>
    <property type="molecule type" value="Genomic_DNA"/>
</dbReference>
<name>A0A919SI06_9ACTN</name>